<dbReference type="GO" id="GO:0043709">
    <property type="term" value="P:cell adhesion involved in single-species biofilm formation"/>
    <property type="evidence" value="ECO:0007669"/>
    <property type="project" value="TreeGrafter"/>
</dbReference>
<protein>
    <submittedName>
        <fullName evidence="2">Diguanylate cyclase</fullName>
    </submittedName>
</protein>
<evidence type="ECO:0000259" key="1">
    <source>
        <dbReference type="PROSITE" id="PS50887"/>
    </source>
</evidence>
<reference evidence="2" key="2">
    <citation type="journal article" date="2021" name="PeerJ">
        <title>Extensive microbial diversity within the chicken gut microbiome revealed by metagenomics and culture.</title>
        <authorList>
            <person name="Gilroy R."/>
            <person name="Ravi A."/>
            <person name="Getino M."/>
            <person name="Pursley I."/>
            <person name="Horton D.L."/>
            <person name="Alikhan N.F."/>
            <person name="Baker D."/>
            <person name="Gharbi K."/>
            <person name="Hall N."/>
            <person name="Watson M."/>
            <person name="Adriaenssens E.M."/>
            <person name="Foster-Nyarko E."/>
            <person name="Jarju S."/>
            <person name="Secka A."/>
            <person name="Antonio M."/>
            <person name="Oren A."/>
            <person name="Chaudhuri R.R."/>
            <person name="La Ragione R."/>
            <person name="Hildebrand F."/>
            <person name="Pallen M.J."/>
        </authorList>
    </citation>
    <scope>NUCLEOTIDE SEQUENCE</scope>
    <source>
        <strain evidence="2">ChiBcec16-1751</strain>
    </source>
</reference>
<dbReference type="Proteomes" id="UP000886741">
    <property type="component" value="Unassembled WGS sequence"/>
</dbReference>
<dbReference type="InterPro" id="IPR043128">
    <property type="entry name" value="Rev_trsase/Diguanyl_cyclase"/>
</dbReference>
<dbReference type="CDD" id="cd01949">
    <property type="entry name" value="GGDEF"/>
    <property type="match status" value="1"/>
</dbReference>
<evidence type="ECO:0000313" key="3">
    <source>
        <dbReference type="Proteomes" id="UP000886741"/>
    </source>
</evidence>
<dbReference type="GO" id="GO:0052621">
    <property type="term" value="F:diguanylate cyclase activity"/>
    <property type="evidence" value="ECO:0007669"/>
    <property type="project" value="TreeGrafter"/>
</dbReference>
<dbReference type="PROSITE" id="PS50887">
    <property type="entry name" value="GGDEF"/>
    <property type="match status" value="1"/>
</dbReference>
<sequence>MEFLFGYFILETRRIFLDKTAQTGQFLAQSYVKKIDTQLSDYVFSVELAGQYLQEMYAGGASNDELQQWMKSYCDKIAEKFGDNVLDYYAVIDDTLVAANPWSGDSSYAYETKSWYYSVADAAPGTVEFSDLYTDVVTGQNVFTISHSFDTSHNVVALDVYLTTGDWMGFTELPQDYGIFLYDTQGVLAYSMGQTRLLLDIPLTDYQHVDCSAGVHDIQYQQAAAENYNLYMSCLDNGWRVVVAIPSENLVSSKHMFLMDVGLRLNILNVAIVMIFLIKNELSKKKHNQDVLTGLLNKSYFTKCVRRKMRKGDGVLLVLDLDNFKSINDSYGHDSGDQVLRQVASLLERTFRKTDYIGRFGGDEFIVYVDCELPDSILERKAHDLMQQIGRLSREYPLGALSVSIGGCRNVRGDRYADVFKRADEALYTVKGQGKSDYAMSGKK</sequence>
<comment type="caution">
    <text evidence="2">The sequence shown here is derived from an EMBL/GenBank/DDBJ whole genome shotgun (WGS) entry which is preliminary data.</text>
</comment>
<dbReference type="NCBIfam" id="TIGR00254">
    <property type="entry name" value="GGDEF"/>
    <property type="match status" value="1"/>
</dbReference>
<gene>
    <name evidence="2" type="ORF">IAA83_08105</name>
</gene>
<feature type="domain" description="GGDEF" evidence="1">
    <location>
        <begin position="312"/>
        <end position="443"/>
    </location>
</feature>
<organism evidence="2 3">
    <name type="scientific">Candidatus Avoscillospira avistercoris</name>
    <dbReference type="NCBI Taxonomy" id="2840707"/>
    <lineage>
        <taxon>Bacteria</taxon>
        <taxon>Bacillati</taxon>
        <taxon>Bacillota</taxon>
        <taxon>Clostridia</taxon>
        <taxon>Eubacteriales</taxon>
        <taxon>Oscillospiraceae</taxon>
        <taxon>Oscillospiraceae incertae sedis</taxon>
        <taxon>Candidatus Avoscillospira</taxon>
    </lineage>
</organism>
<dbReference type="SMART" id="SM00267">
    <property type="entry name" value="GGDEF"/>
    <property type="match status" value="1"/>
</dbReference>
<dbReference type="PANTHER" id="PTHR45138:SF9">
    <property type="entry name" value="DIGUANYLATE CYCLASE DGCM-RELATED"/>
    <property type="match status" value="1"/>
</dbReference>
<dbReference type="GO" id="GO:1902201">
    <property type="term" value="P:negative regulation of bacterial-type flagellum-dependent cell motility"/>
    <property type="evidence" value="ECO:0007669"/>
    <property type="project" value="TreeGrafter"/>
</dbReference>
<dbReference type="Gene3D" id="3.30.450.20">
    <property type="entry name" value="PAS domain"/>
    <property type="match status" value="1"/>
</dbReference>
<name>A0A9D1JTK7_9FIRM</name>
<proteinExistence type="predicted"/>
<reference evidence="2" key="1">
    <citation type="submission" date="2020-10" db="EMBL/GenBank/DDBJ databases">
        <authorList>
            <person name="Gilroy R."/>
        </authorList>
    </citation>
    <scope>NUCLEOTIDE SEQUENCE</scope>
    <source>
        <strain evidence="2">ChiBcec16-1751</strain>
    </source>
</reference>
<dbReference type="EMBL" id="DVJJ01000119">
    <property type="protein sequence ID" value="HIS65316.1"/>
    <property type="molecule type" value="Genomic_DNA"/>
</dbReference>
<dbReference type="SUPFAM" id="SSF55073">
    <property type="entry name" value="Nucleotide cyclase"/>
    <property type="match status" value="1"/>
</dbReference>
<dbReference type="GO" id="GO:0005886">
    <property type="term" value="C:plasma membrane"/>
    <property type="evidence" value="ECO:0007669"/>
    <property type="project" value="TreeGrafter"/>
</dbReference>
<evidence type="ECO:0000313" key="2">
    <source>
        <dbReference type="EMBL" id="HIS65316.1"/>
    </source>
</evidence>
<dbReference type="Gene3D" id="3.30.70.270">
    <property type="match status" value="1"/>
</dbReference>
<dbReference type="InterPro" id="IPR029787">
    <property type="entry name" value="Nucleotide_cyclase"/>
</dbReference>
<dbReference type="InterPro" id="IPR050469">
    <property type="entry name" value="Diguanylate_Cyclase"/>
</dbReference>
<dbReference type="CDD" id="cd18773">
    <property type="entry name" value="PDC1_HK_sensor"/>
    <property type="match status" value="1"/>
</dbReference>
<dbReference type="AlphaFoldDB" id="A0A9D1JTK7"/>
<accession>A0A9D1JTK7</accession>
<dbReference type="Pfam" id="PF00990">
    <property type="entry name" value="GGDEF"/>
    <property type="match status" value="1"/>
</dbReference>
<dbReference type="PANTHER" id="PTHR45138">
    <property type="entry name" value="REGULATORY COMPONENTS OF SENSORY TRANSDUCTION SYSTEM"/>
    <property type="match status" value="1"/>
</dbReference>
<dbReference type="InterPro" id="IPR000160">
    <property type="entry name" value="GGDEF_dom"/>
</dbReference>